<dbReference type="RefSeq" id="WP_212014877.1">
    <property type="nucleotide sequence ID" value="NZ_JAAFYZ010000123.1"/>
</dbReference>
<protein>
    <submittedName>
        <fullName evidence="2">ROK family protein</fullName>
    </submittedName>
</protein>
<dbReference type="Proteomes" id="UP000730482">
    <property type="component" value="Unassembled WGS sequence"/>
</dbReference>
<dbReference type="PANTHER" id="PTHR18964:SF169">
    <property type="entry name" value="N-ACETYLMANNOSAMINE KINASE"/>
    <property type="match status" value="1"/>
</dbReference>
<evidence type="ECO:0000313" key="2">
    <source>
        <dbReference type="EMBL" id="MBS2551005.1"/>
    </source>
</evidence>
<dbReference type="PROSITE" id="PS01125">
    <property type="entry name" value="ROK"/>
    <property type="match status" value="1"/>
</dbReference>
<comment type="caution">
    <text evidence="2">The sequence shown here is derived from an EMBL/GenBank/DDBJ whole genome shotgun (WGS) entry which is preliminary data.</text>
</comment>
<comment type="similarity">
    <text evidence="1">Belongs to the ROK (NagC/XylR) family.</text>
</comment>
<dbReference type="Pfam" id="PF00480">
    <property type="entry name" value="ROK"/>
    <property type="match status" value="1"/>
</dbReference>
<dbReference type="InterPro" id="IPR043129">
    <property type="entry name" value="ATPase_NBD"/>
</dbReference>
<dbReference type="InterPro" id="IPR049874">
    <property type="entry name" value="ROK_cs"/>
</dbReference>
<dbReference type="SUPFAM" id="SSF53067">
    <property type="entry name" value="Actin-like ATPase domain"/>
    <property type="match status" value="1"/>
</dbReference>
<reference evidence="2 3" key="1">
    <citation type="submission" date="2020-02" db="EMBL/GenBank/DDBJ databases">
        <title>Acidophilic actinobacteria isolated from forest soil.</title>
        <authorList>
            <person name="Golinska P."/>
        </authorList>
    </citation>
    <scope>NUCLEOTIDE SEQUENCE [LARGE SCALE GENOMIC DNA]</scope>
    <source>
        <strain evidence="2 3">NL8</strain>
    </source>
</reference>
<name>A0ABS5KYC6_9ACTN</name>
<proteinExistence type="inferred from homology"/>
<accession>A0ABS5KYC6</accession>
<organism evidence="2 3">
    <name type="scientific">Catenulispora pinistramenti</name>
    <dbReference type="NCBI Taxonomy" id="2705254"/>
    <lineage>
        <taxon>Bacteria</taxon>
        <taxon>Bacillati</taxon>
        <taxon>Actinomycetota</taxon>
        <taxon>Actinomycetes</taxon>
        <taxon>Catenulisporales</taxon>
        <taxon>Catenulisporaceae</taxon>
        <taxon>Catenulispora</taxon>
    </lineage>
</organism>
<evidence type="ECO:0000313" key="3">
    <source>
        <dbReference type="Proteomes" id="UP000730482"/>
    </source>
</evidence>
<gene>
    <name evidence="2" type="ORF">KGQ19_29460</name>
</gene>
<evidence type="ECO:0000256" key="1">
    <source>
        <dbReference type="ARBA" id="ARBA00006479"/>
    </source>
</evidence>
<dbReference type="EMBL" id="JAAFYZ010000123">
    <property type="protein sequence ID" value="MBS2551005.1"/>
    <property type="molecule type" value="Genomic_DNA"/>
</dbReference>
<dbReference type="PANTHER" id="PTHR18964">
    <property type="entry name" value="ROK (REPRESSOR, ORF, KINASE) FAMILY"/>
    <property type="match status" value="1"/>
</dbReference>
<dbReference type="InterPro" id="IPR000600">
    <property type="entry name" value="ROK"/>
</dbReference>
<dbReference type="Gene3D" id="3.30.420.40">
    <property type="match status" value="2"/>
</dbReference>
<sequence>MYAAIDIGGTKIAAGLVDADGLLLTRHERPTPAVEPMSAVEDLLARLAADPGWEQARAVGIGSAGPIDAAKGTISPLNIPAWRDFPLAARVADTTGRPVTLAGDGVAMAAGEHWRGAAKGRENVLCMVVSTGVGGGLILGGKLRPGPSGNAGHVGHMCVELDGPPCPCGARGCVEVIASGTAIAARAVREGWQRPGGGPASEATAAEVAESARAGDPIALASYDRSAKAIAAAIAGTAALVDMEAAVIGGGVAKSGEVLFGPLREHLKEYARLSFTRDVTVHPAALGGDAGLIGAAALVRHAEI</sequence>
<keyword evidence="3" id="KW-1185">Reference proteome</keyword>